<gene>
    <name evidence="1" type="ORF">JHZ66_01695</name>
</gene>
<sequence length="79" mass="8820">MAIEDVKRLCTVNDPAQAQRMLDEGWKILAVCVKQEEFDQFAEYHLGHTQPASIFDGFTQEEIKAAVEAAQGKVLGPQE</sequence>
<dbReference type="EMBL" id="JAEVFO010000008">
    <property type="protein sequence ID" value="MBM0137542.1"/>
    <property type="molecule type" value="Genomic_DNA"/>
</dbReference>
<dbReference type="Proteomes" id="UP000644195">
    <property type="component" value="Unassembled WGS sequence"/>
</dbReference>
<proteinExistence type="predicted"/>
<protein>
    <submittedName>
        <fullName evidence="1">Uncharacterized protein</fullName>
    </submittedName>
</protein>
<keyword evidence="2" id="KW-1185">Reference proteome</keyword>
<evidence type="ECO:0000313" key="1">
    <source>
        <dbReference type="EMBL" id="MBM0137542.1"/>
    </source>
</evidence>
<dbReference type="RefSeq" id="WP_203009634.1">
    <property type="nucleotide sequence ID" value="NZ_JAEVFO010000008.1"/>
</dbReference>
<reference evidence="1 2" key="1">
    <citation type="submission" date="2020-12" db="EMBL/GenBank/DDBJ databases">
        <title>Genome of Pca MAFF 106156.</title>
        <authorList>
            <person name="Fujikawa T."/>
            <person name="Inoue Y."/>
        </authorList>
    </citation>
    <scope>NUCLEOTIDE SEQUENCE [LARGE SCALE GENOMIC DNA]</scope>
    <source>
        <strain evidence="1 2">MAFF 106156</strain>
    </source>
</reference>
<organism evidence="1 2">
    <name type="scientific">Pseudomonas cannabina pv. alisalensis</name>
    <dbReference type="NCBI Taxonomy" id="757414"/>
    <lineage>
        <taxon>Bacteria</taxon>
        <taxon>Pseudomonadati</taxon>
        <taxon>Pseudomonadota</taxon>
        <taxon>Gammaproteobacteria</taxon>
        <taxon>Pseudomonadales</taxon>
        <taxon>Pseudomonadaceae</taxon>
        <taxon>Pseudomonas</taxon>
    </lineage>
</organism>
<accession>A0ABS1X7S4</accession>
<name>A0ABS1X7S4_PSEC1</name>
<evidence type="ECO:0000313" key="2">
    <source>
        <dbReference type="Proteomes" id="UP000644195"/>
    </source>
</evidence>
<comment type="caution">
    <text evidence="1">The sequence shown here is derived from an EMBL/GenBank/DDBJ whole genome shotgun (WGS) entry which is preliminary data.</text>
</comment>